<name>A0A1Y0T220_9CAUD</name>
<dbReference type="EMBL" id="MF042360">
    <property type="protein sequence ID" value="ARV76897.1"/>
    <property type="molecule type" value="Genomic_DNA"/>
</dbReference>
<keyword evidence="2" id="KW-1185">Reference proteome</keyword>
<reference evidence="1 2" key="1">
    <citation type="submission" date="2017-05" db="EMBL/GenBank/DDBJ databases">
        <authorList>
            <person name="Song R."/>
            <person name="Chenine A.L."/>
            <person name="Ruprecht R.M."/>
        </authorList>
    </citation>
    <scope>NUCLEOTIDE SEQUENCE [LARGE SCALE GENOMIC DNA]</scope>
</reference>
<organism evidence="1 2">
    <name type="scientific">Pseudomonas phage Phabio</name>
    <dbReference type="NCBI Taxonomy" id="2006668"/>
    <lineage>
        <taxon>Viruses</taxon>
        <taxon>Duplodnaviria</taxon>
        <taxon>Heunggongvirae</taxon>
        <taxon>Uroviricota</taxon>
        <taxon>Caudoviricetes</taxon>
        <taxon>Chimalliviridae</taxon>
        <taxon>Phabiovirus</taxon>
        <taxon>Phabiovirus phabio</taxon>
    </lineage>
</organism>
<sequence>MVIDTKPIWLRQAFLVPVSFNPKSYGSATRRRYANSAAFKFTNTSLGGSFAINMLPQYTRYADIRQPGRGRSYEDRFQGMGRYYSEAHDDTKQEIHMAFGVPRFSSWSGFFTNFFDRYAASLANTGSGSDLWYNLGNTAGLLVTLPLQPFILGLTGTARILSFLQKTQPSKWFYFKPTMHNYWSAVNTLANEFAIGLGITPWMWEDSQKPLEDPGNTVGPKELANMHRIFPSFFRSDGGVDVMALAGAAQRRSDASAKSFKAMSEKARTIEQLADGIDASLKELVTDPKPGTDARTYFLDYIKVQQDKVTDPSGVIDSASFSQWSELTGISDFVNSAQHDGMQFVTFRAEYAGEVSESFSSQTGDVGVASTLNTKVTEGRSASFNFMGGNVTEGVGAAKDALKSVLAGALDSVNLSGLATLAGAAFVDVPEYWQSSMASLPTAQYTFTLKPTYGNVISRFMEMYIPLAMLLPAGLPLSAGRSAYTSPFICQIFHKGRVQRQLGIVDSINIRRGTGNVGWDAEGNMLGCEVTISVKDLSKIMHIPIKGGFASPSWIGTAGRAVAAQIGQSSMGDAGIGIASAITNGAVWDEQSLFNDYVATLCSQSWADLYYAGKRLNLNLTRVAQDFKNWKSPSNFLSWVLDGTIPRIASAVVQTTDRF</sequence>
<protein>
    <submittedName>
        <fullName evidence="1">Uncharacterized protein</fullName>
    </submittedName>
</protein>
<evidence type="ECO:0000313" key="2">
    <source>
        <dbReference type="Proteomes" id="UP000225448"/>
    </source>
</evidence>
<proteinExistence type="predicted"/>
<evidence type="ECO:0000313" key="1">
    <source>
        <dbReference type="EMBL" id="ARV76897.1"/>
    </source>
</evidence>
<accession>A0A1Y0T220</accession>
<gene>
    <name evidence="1" type="ORF">PHABIO_266</name>
</gene>
<dbReference type="Proteomes" id="UP000225448">
    <property type="component" value="Segment"/>
</dbReference>